<dbReference type="InterPro" id="IPR010499">
    <property type="entry name" value="AraC_E-bd"/>
</dbReference>
<dbReference type="GO" id="GO:0003677">
    <property type="term" value="F:DNA binding"/>
    <property type="evidence" value="ECO:0007669"/>
    <property type="project" value="UniProtKB-KW"/>
</dbReference>
<evidence type="ECO:0000313" key="3">
    <source>
        <dbReference type="Proteomes" id="UP000199687"/>
    </source>
</evidence>
<organism evidence="2 3">
    <name type="scientific">Gracilibacillus ureilyticus</name>
    <dbReference type="NCBI Taxonomy" id="531814"/>
    <lineage>
        <taxon>Bacteria</taxon>
        <taxon>Bacillati</taxon>
        <taxon>Bacillota</taxon>
        <taxon>Bacilli</taxon>
        <taxon>Bacillales</taxon>
        <taxon>Bacillaceae</taxon>
        <taxon>Gracilibacillus</taxon>
    </lineage>
</organism>
<dbReference type="InterPro" id="IPR029441">
    <property type="entry name" value="Cass2"/>
</dbReference>
<protein>
    <submittedName>
        <fullName evidence="2">Predicted transcriptional regulator YdeE, contains AraC-type DNA-binding domain</fullName>
    </submittedName>
</protein>
<keyword evidence="3" id="KW-1185">Reference proteome</keyword>
<dbReference type="EMBL" id="FOGL01000011">
    <property type="protein sequence ID" value="SER83819.1"/>
    <property type="molecule type" value="Genomic_DNA"/>
</dbReference>
<accession>A0A1H9SHX3</accession>
<dbReference type="Pfam" id="PF14526">
    <property type="entry name" value="Cass2"/>
    <property type="match status" value="1"/>
</dbReference>
<dbReference type="Gene3D" id="3.20.80.10">
    <property type="entry name" value="Regulatory factor, effector binding domain"/>
    <property type="match status" value="1"/>
</dbReference>
<sequence length="165" mass="18868">MKLKETVVRIVPIGLKEGEEMERVTLNEFTVAGIVVKSDWKGLHQEMPKQWNIFREMLPEIINRKSDKMIDISLDYKDGIYTECICVEISDPADTPSFAEVFRIPCGQYLHHTHNGPVTSIADSFGEIITYAKTNQIPIGHMKIDSGYTLVGNEEIHELYIRIDE</sequence>
<dbReference type="OrthoDB" id="8560232at2"/>
<evidence type="ECO:0000259" key="1">
    <source>
        <dbReference type="SMART" id="SM00871"/>
    </source>
</evidence>
<dbReference type="Proteomes" id="UP000199687">
    <property type="component" value="Unassembled WGS sequence"/>
</dbReference>
<name>A0A1H9SHX3_9BACI</name>
<dbReference type="STRING" id="531814.SAMN04487944_11115"/>
<keyword evidence="2" id="KW-0238">DNA-binding</keyword>
<dbReference type="SUPFAM" id="SSF55136">
    <property type="entry name" value="Probable bacterial effector-binding domain"/>
    <property type="match status" value="1"/>
</dbReference>
<reference evidence="2 3" key="1">
    <citation type="submission" date="2016-10" db="EMBL/GenBank/DDBJ databases">
        <authorList>
            <person name="de Groot N.N."/>
        </authorList>
    </citation>
    <scope>NUCLEOTIDE SEQUENCE [LARGE SCALE GENOMIC DNA]</scope>
    <source>
        <strain evidence="2 3">CGMCC 1.7727</strain>
    </source>
</reference>
<dbReference type="SMART" id="SM00871">
    <property type="entry name" value="AraC_E_bind"/>
    <property type="match status" value="1"/>
</dbReference>
<dbReference type="InterPro" id="IPR011256">
    <property type="entry name" value="Reg_factor_effector_dom_sf"/>
</dbReference>
<feature type="domain" description="AraC effector-binding" evidence="1">
    <location>
        <begin position="19"/>
        <end position="164"/>
    </location>
</feature>
<gene>
    <name evidence="2" type="ORF">SAMN04487944_11115</name>
</gene>
<proteinExistence type="predicted"/>
<evidence type="ECO:0000313" key="2">
    <source>
        <dbReference type="EMBL" id="SER83819.1"/>
    </source>
</evidence>
<dbReference type="AlphaFoldDB" id="A0A1H9SHX3"/>